<keyword evidence="2" id="KW-1133">Transmembrane helix</keyword>
<reference evidence="5" key="1">
    <citation type="journal article" date="2023" name="Mol. Phylogenet. Evol.">
        <title>Genome-scale phylogeny and comparative genomics of the fungal order Sordariales.</title>
        <authorList>
            <person name="Hensen N."/>
            <person name="Bonometti L."/>
            <person name="Westerberg I."/>
            <person name="Brannstrom I.O."/>
            <person name="Guillou S."/>
            <person name="Cros-Aarteil S."/>
            <person name="Calhoun S."/>
            <person name="Haridas S."/>
            <person name="Kuo A."/>
            <person name="Mondo S."/>
            <person name="Pangilinan J."/>
            <person name="Riley R."/>
            <person name="LaButti K."/>
            <person name="Andreopoulos B."/>
            <person name="Lipzen A."/>
            <person name="Chen C."/>
            <person name="Yan M."/>
            <person name="Daum C."/>
            <person name="Ng V."/>
            <person name="Clum A."/>
            <person name="Steindorff A."/>
            <person name="Ohm R.A."/>
            <person name="Martin F."/>
            <person name="Silar P."/>
            <person name="Natvig D.O."/>
            <person name="Lalanne C."/>
            <person name="Gautier V."/>
            <person name="Ament-Velasquez S.L."/>
            <person name="Kruys A."/>
            <person name="Hutchinson M.I."/>
            <person name="Powell A.J."/>
            <person name="Barry K."/>
            <person name="Miller A.N."/>
            <person name="Grigoriev I.V."/>
            <person name="Debuchy R."/>
            <person name="Gladieux P."/>
            <person name="Hiltunen Thoren M."/>
            <person name="Johannesson H."/>
        </authorList>
    </citation>
    <scope>NUCLEOTIDE SEQUENCE [LARGE SCALE GENOMIC DNA]</scope>
    <source>
        <strain evidence="5">CBS 340.73</strain>
    </source>
</reference>
<comment type="caution">
    <text evidence="4">The sequence shown here is derived from an EMBL/GenBank/DDBJ whole genome shotgun (WGS) entry which is preliminary data.</text>
</comment>
<keyword evidence="5" id="KW-1185">Reference proteome</keyword>
<evidence type="ECO:0000256" key="1">
    <source>
        <dbReference type="SAM" id="MobiDB-lite"/>
    </source>
</evidence>
<feature type="region of interest" description="Disordered" evidence="1">
    <location>
        <begin position="79"/>
        <end position="108"/>
    </location>
</feature>
<keyword evidence="2" id="KW-0812">Transmembrane</keyword>
<accession>A0AAN6S9N0</accession>
<feature type="transmembrane region" description="Helical" evidence="2">
    <location>
        <begin position="47"/>
        <end position="73"/>
    </location>
</feature>
<evidence type="ECO:0000313" key="4">
    <source>
        <dbReference type="EMBL" id="KAK3945575.1"/>
    </source>
</evidence>
<name>A0AAN6S9N0_9PEZI</name>
<dbReference type="Proteomes" id="UP001303473">
    <property type="component" value="Unassembled WGS sequence"/>
</dbReference>
<feature type="region of interest" description="Disordered" evidence="1">
    <location>
        <begin position="1"/>
        <end position="33"/>
    </location>
</feature>
<gene>
    <name evidence="4" type="ORF">QBC46DRAFT_94522</name>
</gene>
<keyword evidence="2" id="KW-0472">Membrane</keyword>
<evidence type="ECO:0000256" key="2">
    <source>
        <dbReference type="SAM" id="Phobius"/>
    </source>
</evidence>
<proteinExistence type="predicted"/>
<feature type="compositionally biased region" description="Basic and acidic residues" evidence="1">
    <location>
        <begin position="18"/>
        <end position="32"/>
    </location>
</feature>
<evidence type="ECO:0000313" key="5">
    <source>
        <dbReference type="Proteomes" id="UP001303473"/>
    </source>
</evidence>
<evidence type="ECO:0000259" key="3">
    <source>
        <dbReference type="Pfam" id="PF26607"/>
    </source>
</evidence>
<feature type="domain" description="PLL-like beta propeller" evidence="3">
    <location>
        <begin position="139"/>
        <end position="283"/>
    </location>
</feature>
<organism evidence="4 5">
    <name type="scientific">Diplogelasinospora grovesii</name>
    <dbReference type="NCBI Taxonomy" id="303347"/>
    <lineage>
        <taxon>Eukaryota</taxon>
        <taxon>Fungi</taxon>
        <taxon>Dikarya</taxon>
        <taxon>Ascomycota</taxon>
        <taxon>Pezizomycotina</taxon>
        <taxon>Sordariomycetes</taxon>
        <taxon>Sordariomycetidae</taxon>
        <taxon>Sordariales</taxon>
        <taxon>Diplogelasinosporaceae</taxon>
        <taxon>Diplogelasinospora</taxon>
    </lineage>
</organism>
<dbReference type="Pfam" id="PF26607">
    <property type="entry name" value="DUF8189"/>
    <property type="match status" value="2"/>
</dbReference>
<dbReference type="AlphaFoldDB" id="A0AAN6S9N0"/>
<feature type="domain" description="PLL-like beta propeller" evidence="3">
    <location>
        <begin position="305"/>
        <end position="454"/>
    </location>
</feature>
<dbReference type="Gene3D" id="2.120.10.70">
    <property type="entry name" value="Fucose-specific lectin"/>
    <property type="match status" value="1"/>
</dbReference>
<dbReference type="InterPro" id="IPR058502">
    <property type="entry name" value="PLL-like_beta-prop"/>
</dbReference>
<dbReference type="EMBL" id="MU853754">
    <property type="protein sequence ID" value="KAK3945575.1"/>
    <property type="molecule type" value="Genomic_DNA"/>
</dbReference>
<sequence>MSTVPDLNNEPEFGPPSDKPEAQPDVAPDTKPRWYSRFRLPPRSRRVWFTAGVIVGIIIVVIAVVVGVVVGVVGKKSHDTFTPSSTSSITPTGGTSAPTSTFSPTSNSPSVCRGTICPSMLAVVPDSSLSAPPSSRFFFALGSDQAIWYRRGDGDTWFDSAWISLGGTFQSQPAAVTYTNNQTKVFALDNGSSMQVKSLNPGNGTFSGTVWDNLGGTFTSSVSACSWTSGVIDILGRGADGALWQGHYTESDSSYQVWNSLGGGSLSSDPVAICTPNDHIDVLTYVCSSSGGGGPCPLHIRRYNGTAWMQWESVGGDFRGDPTAVVRSQRTDYFGIGADLAMWHVSLTGAAGGYSQIESLGGSFESVPYAVAVGGNRLDVFGISSTNDHLLHRAYIDNKWVGSGWEDLGGSWNSAPVAITTPSGKLSVFGVADTGRLFHGSWKVDGTVSTANLTTQAGGQAGGGVWSDDGGGLGTKWFRTCTSGN</sequence>
<dbReference type="SUPFAM" id="SSF89372">
    <property type="entry name" value="Fucose-specific lectin"/>
    <property type="match status" value="2"/>
</dbReference>
<protein>
    <recommendedName>
        <fullName evidence="3">PLL-like beta propeller domain-containing protein</fullName>
    </recommendedName>
</protein>